<reference evidence="2 3" key="1">
    <citation type="submission" date="2023-01" db="EMBL/GenBank/DDBJ databases">
        <title>Analysis of 21 Apiospora genomes using comparative genomics revels a genus with tremendous synthesis potential of carbohydrate active enzymes and secondary metabolites.</title>
        <authorList>
            <person name="Sorensen T."/>
        </authorList>
    </citation>
    <scope>NUCLEOTIDE SEQUENCE [LARGE SCALE GENOMIC DNA]</scope>
    <source>
        <strain evidence="2 3">CBS 24483</strain>
    </source>
</reference>
<dbReference type="GeneID" id="92080963"/>
<comment type="caution">
    <text evidence="2">The sequence shown here is derived from an EMBL/GenBank/DDBJ whole genome shotgun (WGS) entry which is preliminary data.</text>
</comment>
<evidence type="ECO:0000256" key="1">
    <source>
        <dbReference type="SAM" id="MobiDB-lite"/>
    </source>
</evidence>
<organism evidence="2 3">
    <name type="scientific">Apiospora aurea</name>
    <dbReference type="NCBI Taxonomy" id="335848"/>
    <lineage>
        <taxon>Eukaryota</taxon>
        <taxon>Fungi</taxon>
        <taxon>Dikarya</taxon>
        <taxon>Ascomycota</taxon>
        <taxon>Pezizomycotina</taxon>
        <taxon>Sordariomycetes</taxon>
        <taxon>Xylariomycetidae</taxon>
        <taxon>Amphisphaeriales</taxon>
        <taxon>Apiosporaceae</taxon>
        <taxon>Apiospora</taxon>
    </lineage>
</organism>
<name>A0ABR1PXW2_9PEZI</name>
<feature type="compositionally biased region" description="Acidic residues" evidence="1">
    <location>
        <begin position="107"/>
        <end position="120"/>
    </location>
</feature>
<evidence type="ECO:0000313" key="3">
    <source>
        <dbReference type="Proteomes" id="UP001391051"/>
    </source>
</evidence>
<accession>A0ABR1PXW2</accession>
<dbReference type="RefSeq" id="XP_066694597.1">
    <property type="nucleotide sequence ID" value="XM_066847901.1"/>
</dbReference>
<protein>
    <submittedName>
        <fullName evidence="2">Uncharacterized protein</fullName>
    </submittedName>
</protein>
<feature type="compositionally biased region" description="Basic and acidic residues" evidence="1">
    <location>
        <begin position="87"/>
        <end position="106"/>
    </location>
</feature>
<dbReference type="EMBL" id="JAQQWE010000008">
    <property type="protein sequence ID" value="KAK7942566.1"/>
    <property type="molecule type" value="Genomic_DNA"/>
</dbReference>
<dbReference type="Proteomes" id="UP001391051">
    <property type="component" value="Unassembled WGS sequence"/>
</dbReference>
<sequence length="140" mass="16369">MCYTQIIHHCCHADQISFHANEREKHVCDLPCWSYNVGYKCPAHSCCWITLEMDVFSCDERQKDGTCRKMMEDEVLVQEQDDEEVEQTEKKNDAEQGKQKEAAKIEGEEEEARMEFWPEDQEGKAVLVFLEDAKDDDEAQ</sequence>
<proteinExistence type="predicted"/>
<evidence type="ECO:0000313" key="2">
    <source>
        <dbReference type="EMBL" id="KAK7942566.1"/>
    </source>
</evidence>
<keyword evidence="3" id="KW-1185">Reference proteome</keyword>
<feature type="region of interest" description="Disordered" evidence="1">
    <location>
        <begin position="78"/>
        <end position="120"/>
    </location>
</feature>
<gene>
    <name evidence="2" type="ORF">PG986_011679</name>
</gene>